<dbReference type="SMART" id="SM01167">
    <property type="entry name" value="DUF1900"/>
    <property type="match status" value="1"/>
</dbReference>
<dbReference type="Pfam" id="PF00400">
    <property type="entry name" value="WD40"/>
    <property type="match status" value="2"/>
</dbReference>
<keyword evidence="7" id="KW-1185">Reference proteome</keyword>
<dbReference type="PROSITE" id="PS50082">
    <property type="entry name" value="WD_REPEATS_2"/>
    <property type="match status" value="2"/>
</dbReference>
<evidence type="ECO:0000256" key="3">
    <source>
        <dbReference type="PROSITE-ProRule" id="PRU00221"/>
    </source>
</evidence>
<protein>
    <recommendedName>
        <fullName evidence="4">Coronin</fullName>
    </recommendedName>
</protein>
<evidence type="ECO:0000313" key="7">
    <source>
        <dbReference type="Proteomes" id="UP000031512"/>
    </source>
</evidence>
<dbReference type="InterPro" id="IPR015505">
    <property type="entry name" value="Coronin"/>
</dbReference>
<organism evidence="6 7">
    <name type="scientific">Theileria equi strain WA</name>
    <dbReference type="NCBI Taxonomy" id="1537102"/>
    <lineage>
        <taxon>Eukaryota</taxon>
        <taxon>Sar</taxon>
        <taxon>Alveolata</taxon>
        <taxon>Apicomplexa</taxon>
        <taxon>Aconoidasida</taxon>
        <taxon>Piroplasmida</taxon>
        <taxon>Theileriidae</taxon>
        <taxon>Theileria</taxon>
    </lineage>
</organism>
<dbReference type="SMART" id="SM00320">
    <property type="entry name" value="WD40"/>
    <property type="match status" value="3"/>
</dbReference>
<dbReference type="KEGG" id="beq:BEWA_010300"/>
<dbReference type="OrthoDB" id="1850764at2759"/>
<dbReference type="GO" id="GO:0051015">
    <property type="term" value="F:actin filament binding"/>
    <property type="evidence" value="ECO:0007669"/>
    <property type="project" value="TreeGrafter"/>
</dbReference>
<dbReference type="eggNOG" id="KOG0303">
    <property type="taxonomic scope" value="Eukaryota"/>
</dbReference>
<proteinExistence type="inferred from homology"/>
<reference evidence="6 7" key="1">
    <citation type="journal article" date="2012" name="BMC Genomics">
        <title>Comparative genomic analysis and phylogenetic position of Theileria equi.</title>
        <authorList>
            <person name="Kappmeyer L.S."/>
            <person name="Thiagarajan M."/>
            <person name="Herndon D.R."/>
            <person name="Ramsay J.D."/>
            <person name="Caler E."/>
            <person name="Djikeng A."/>
            <person name="Gillespie J.J."/>
            <person name="Lau A.O."/>
            <person name="Roalson E.H."/>
            <person name="Silva J.C."/>
            <person name="Silva M.G."/>
            <person name="Suarez C.E."/>
            <person name="Ueti M.W."/>
            <person name="Nene V.M."/>
            <person name="Mealey R.H."/>
            <person name="Knowles D.P."/>
            <person name="Brayton K.A."/>
        </authorList>
    </citation>
    <scope>NUCLEOTIDE SEQUENCE [LARGE SCALE GENOMIC DNA]</scope>
    <source>
        <strain evidence="6 7">WA</strain>
    </source>
</reference>
<feature type="repeat" description="WD" evidence="3">
    <location>
        <begin position="69"/>
        <end position="111"/>
    </location>
</feature>
<dbReference type="Pfam" id="PF08953">
    <property type="entry name" value="DUF1899"/>
    <property type="match status" value="1"/>
</dbReference>
<evidence type="ECO:0000256" key="2">
    <source>
        <dbReference type="ARBA" id="ARBA00022737"/>
    </source>
</evidence>
<evidence type="ECO:0000256" key="4">
    <source>
        <dbReference type="RuleBase" id="RU280818"/>
    </source>
</evidence>
<evidence type="ECO:0000259" key="5">
    <source>
        <dbReference type="SMART" id="SM01166"/>
    </source>
</evidence>
<dbReference type="SUPFAM" id="SSF50978">
    <property type="entry name" value="WD40 repeat-like"/>
    <property type="match status" value="1"/>
</dbReference>
<keyword evidence="2 4" id="KW-0677">Repeat</keyword>
<name>L0B3B6_THEEQ</name>
<dbReference type="GO" id="GO:0007015">
    <property type="term" value="P:actin filament organization"/>
    <property type="evidence" value="ECO:0007669"/>
    <property type="project" value="TreeGrafter"/>
</dbReference>
<accession>L0B3B6</accession>
<dbReference type="SMART" id="SM01166">
    <property type="entry name" value="DUF1899"/>
    <property type="match status" value="1"/>
</dbReference>
<keyword evidence="6" id="KW-0808">Transferase</keyword>
<dbReference type="AlphaFoldDB" id="L0B3B6"/>
<dbReference type="InterPro" id="IPR015048">
    <property type="entry name" value="DUF1899"/>
</dbReference>
<dbReference type="PROSITE" id="PS50294">
    <property type="entry name" value="WD_REPEATS_REGION"/>
    <property type="match status" value="2"/>
</dbReference>
<dbReference type="InterPro" id="IPR036322">
    <property type="entry name" value="WD40_repeat_dom_sf"/>
</dbReference>
<dbReference type="InterPro" id="IPR019775">
    <property type="entry name" value="WD40_repeat_CS"/>
</dbReference>
<sequence length="444" mass="49121">MGCVKLKNIFGEPWKQSYRDLKISARPTQSCGLAASSQHIAFPWDVGSGGVVALIDINNFGRNPPIIKLSGHGGSIQDLVFNEFDQNIIASASDDCTVRIWDVNNDGNLDINKAKSTLTSHSMKVTNLSWNPVVDYVLLSGSFDCSAKVWDASVEREMFSVPVNDPVSYVTWKPDGNLILVSTKEANLSLVDPRSGIKSLGFKAHDSSKLTHGIWLGGPYGNDHILTTGFVNNKTRQIRVWDSRNTEKFLLSKDIDSSSSPLFPHWDEQTGIISLAAKGDLTVRLFQYFENELNKAGEFKTSGSIKSFCLIPNSICDKTKCELGRFLTNENCAQINATSMFVIRRNNHASMIELYGESNASRRRTTVSDWSNGSLAKDISSLQLTNTKSGSINRSDAANKFRDISSIITECNNKYAENFNDSGMIPLLEKIQANISELISLIRR</sequence>
<keyword evidence="1 3" id="KW-0853">WD repeat</keyword>
<dbReference type="EMBL" id="CP001670">
    <property type="protein sequence ID" value="AFZ81614.1"/>
    <property type="molecule type" value="Genomic_DNA"/>
</dbReference>
<dbReference type="InterPro" id="IPR001680">
    <property type="entry name" value="WD40_rpt"/>
</dbReference>
<dbReference type="GO" id="GO:0016746">
    <property type="term" value="F:acyltransferase activity"/>
    <property type="evidence" value="ECO:0007669"/>
    <property type="project" value="UniProtKB-KW"/>
</dbReference>
<dbReference type="Proteomes" id="UP000031512">
    <property type="component" value="Chromosome 3"/>
</dbReference>
<evidence type="ECO:0000313" key="6">
    <source>
        <dbReference type="EMBL" id="AFZ81614.1"/>
    </source>
</evidence>
<gene>
    <name evidence="6" type="ORF">BEWA_010300</name>
</gene>
<dbReference type="VEuPathDB" id="PiroplasmaDB:BEWA_010300"/>
<dbReference type="Gene3D" id="2.130.10.10">
    <property type="entry name" value="YVTN repeat-like/Quinoprotein amine dehydrogenase"/>
    <property type="match status" value="1"/>
</dbReference>
<dbReference type="RefSeq" id="XP_004831280.1">
    <property type="nucleotide sequence ID" value="XM_004831223.1"/>
</dbReference>
<comment type="similarity">
    <text evidence="4">Belongs to the WD repeat coronin family.</text>
</comment>
<dbReference type="PANTHER" id="PTHR10856:SF0">
    <property type="entry name" value="CORONIN"/>
    <property type="match status" value="1"/>
</dbReference>
<keyword evidence="6" id="KW-0012">Acyltransferase</keyword>
<dbReference type="PANTHER" id="PTHR10856">
    <property type="entry name" value="CORONIN"/>
    <property type="match status" value="1"/>
</dbReference>
<dbReference type="PROSITE" id="PS00678">
    <property type="entry name" value="WD_REPEATS_1"/>
    <property type="match status" value="1"/>
</dbReference>
<feature type="repeat" description="WD" evidence="3">
    <location>
        <begin position="118"/>
        <end position="160"/>
    </location>
</feature>
<dbReference type="InterPro" id="IPR015943">
    <property type="entry name" value="WD40/YVTN_repeat-like_dom_sf"/>
</dbReference>
<evidence type="ECO:0000256" key="1">
    <source>
        <dbReference type="ARBA" id="ARBA00022574"/>
    </source>
</evidence>
<dbReference type="STRING" id="1537102.L0B3B6"/>
<feature type="domain" description="DUF1899" evidence="5">
    <location>
        <begin position="1"/>
        <end position="61"/>
    </location>
</feature>
<dbReference type="GeneID" id="15805764"/>